<gene>
    <name evidence="2" type="ORF">PCL_09900</name>
</gene>
<sequence length="335" mass="35896">MFNEHPPDCLSACSSSHPSTHLTPSILALSNTASSINIILQRRAPASPFTRSLTRSLRPIDHPSSRAASLPQTRTTMAATLLKRKRTSSDAPFSFAGAFDTMSNGSTTTTTTTASGFSPVFGFPAMDPGRDAHLNSRTWKRSRSNRPSDDEVHRKSAAWLPHSSPPCKSSTCFPAERTLHLLLSAQQQQQHEQKTTSPQPSPYVADRGAPLAGTFRQHHQPQALPQRRQGSLHSFWAINSAPTAAPDSMTGVQVYTQASRVCEDCGAALGAPGGDDGMDIDGGSSDMAPCGNCGKVVCFSCSVSSLGEEKRCLRCADRRVWVGGVGWTKAEVPAY</sequence>
<dbReference type="EMBL" id="LCWV01000005">
    <property type="protein sequence ID" value="PWI72885.1"/>
    <property type="molecule type" value="Genomic_DNA"/>
</dbReference>
<organism evidence="2 3">
    <name type="scientific">Purpureocillium lilacinum</name>
    <name type="common">Paecilomyces lilacinus</name>
    <dbReference type="NCBI Taxonomy" id="33203"/>
    <lineage>
        <taxon>Eukaryota</taxon>
        <taxon>Fungi</taxon>
        <taxon>Dikarya</taxon>
        <taxon>Ascomycota</taxon>
        <taxon>Pezizomycotina</taxon>
        <taxon>Sordariomycetes</taxon>
        <taxon>Hypocreomycetidae</taxon>
        <taxon>Hypocreales</taxon>
        <taxon>Ophiocordycipitaceae</taxon>
        <taxon>Purpureocillium</taxon>
    </lineage>
</organism>
<dbReference type="Proteomes" id="UP000245956">
    <property type="component" value="Unassembled WGS sequence"/>
</dbReference>
<protein>
    <submittedName>
        <fullName evidence="2">ORF21 protein</fullName>
    </submittedName>
</protein>
<feature type="region of interest" description="Disordered" evidence="1">
    <location>
        <begin position="185"/>
        <end position="208"/>
    </location>
</feature>
<name>A0A2U3EEE1_PURLI</name>
<comment type="caution">
    <text evidence="2">The sequence shown here is derived from an EMBL/GenBank/DDBJ whole genome shotgun (WGS) entry which is preliminary data.</text>
</comment>
<dbReference type="AlphaFoldDB" id="A0A2U3EEE1"/>
<reference evidence="2 3" key="1">
    <citation type="journal article" date="2016" name="Front. Microbiol.">
        <title>Genome and transcriptome sequences reveal the specific parasitism of the nematophagous Purpureocillium lilacinum 36-1.</title>
        <authorList>
            <person name="Xie J."/>
            <person name="Li S."/>
            <person name="Mo C."/>
            <person name="Xiao X."/>
            <person name="Peng D."/>
            <person name="Wang G."/>
            <person name="Xiao Y."/>
        </authorList>
    </citation>
    <scope>NUCLEOTIDE SEQUENCE [LARGE SCALE GENOMIC DNA]</scope>
    <source>
        <strain evidence="2 3">36-1</strain>
    </source>
</reference>
<accession>A0A2U3EEE1</accession>
<feature type="region of interest" description="Disordered" evidence="1">
    <location>
        <begin position="128"/>
        <end position="167"/>
    </location>
</feature>
<evidence type="ECO:0000256" key="1">
    <source>
        <dbReference type="SAM" id="MobiDB-lite"/>
    </source>
</evidence>
<proteinExistence type="predicted"/>
<evidence type="ECO:0000313" key="2">
    <source>
        <dbReference type="EMBL" id="PWI72885.1"/>
    </source>
</evidence>
<evidence type="ECO:0000313" key="3">
    <source>
        <dbReference type="Proteomes" id="UP000245956"/>
    </source>
</evidence>